<proteinExistence type="predicted"/>
<evidence type="ECO:0000313" key="4">
    <source>
        <dbReference type="Proteomes" id="UP000325286"/>
    </source>
</evidence>
<keyword evidence="4" id="KW-1185">Reference proteome</keyword>
<dbReference type="RefSeq" id="WP_068135907.1">
    <property type="nucleotide sequence ID" value="NZ_CP042914.1"/>
</dbReference>
<sequence length="94" mass="10467">MSTTPSAHTDPHSATAKREPLRPVEPVLIRAQQALAASEYAELRQLDCEFFAGVLTLRGTVSSFYMKQLAQESLRGLDDVHCIANQVRVADRRQ</sequence>
<evidence type="ECO:0000259" key="2">
    <source>
        <dbReference type="Pfam" id="PF04972"/>
    </source>
</evidence>
<dbReference type="AlphaFoldDB" id="A0A5B9R306"/>
<dbReference type="OrthoDB" id="291621at2"/>
<name>A0A5B9R306_9BACT</name>
<feature type="domain" description="BON" evidence="2">
    <location>
        <begin position="32"/>
        <end position="90"/>
    </location>
</feature>
<gene>
    <name evidence="3" type="ORF">UC8_59030</name>
</gene>
<feature type="region of interest" description="Disordered" evidence="1">
    <location>
        <begin position="1"/>
        <end position="22"/>
    </location>
</feature>
<dbReference type="Pfam" id="PF04972">
    <property type="entry name" value="BON"/>
    <property type="match status" value="1"/>
</dbReference>
<dbReference type="KEGG" id="rul:UC8_59030"/>
<evidence type="ECO:0000256" key="1">
    <source>
        <dbReference type="SAM" id="MobiDB-lite"/>
    </source>
</evidence>
<dbReference type="Gene3D" id="3.30.1340.30">
    <property type="match status" value="1"/>
</dbReference>
<evidence type="ECO:0000313" key="3">
    <source>
        <dbReference type="EMBL" id="QEG43846.1"/>
    </source>
</evidence>
<dbReference type="Proteomes" id="UP000325286">
    <property type="component" value="Chromosome"/>
</dbReference>
<dbReference type="EMBL" id="CP042914">
    <property type="protein sequence ID" value="QEG43846.1"/>
    <property type="molecule type" value="Genomic_DNA"/>
</dbReference>
<reference evidence="3 4" key="1">
    <citation type="submission" date="2019-08" db="EMBL/GenBank/DDBJ databases">
        <title>Deep-cultivation of Planctomycetes and their phenomic and genomic characterization uncovers novel biology.</title>
        <authorList>
            <person name="Wiegand S."/>
            <person name="Jogler M."/>
            <person name="Boedeker C."/>
            <person name="Pinto D."/>
            <person name="Vollmers J."/>
            <person name="Rivas-Marin E."/>
            <person name="Kohn T."/>
            <person name="Peeters S.H."/>
            <person name="Heuer A."/>
            <person name="Rast P."/>
            <person name="Oberbeckmann S."/>
            <person name="Bunk B."/>
            <person name="Jeske O."/>
            <person name="Meyerdierks A."/>
            <person name="Storesund J.E."/>
            <person name="Kallscheuer N."/>
            <person name="Luecker S."/>
            <person name="Lage O.M."/>
            <person name="Pohl T."/>
            <person name="Merkel B.J."/>
            <person name="Hornburger P."/>
            <person name="Mueller R.-W."/>
            <person name="Bruemmer F."/>
            <person name="Labrenz M."/>
            <person name="Spormann A.M."/>
            <person name="Op den Camp H."/>
            <person name="Overmann J."/>
            <person name="Amann R."/>
            <person name="Jetten M.S.M."/>
            <person name="Mascher T."/>
            <person name="Medema M.H."/>
            <person name="Devos D.P."/>
            <person name="Kaster A.-K."/>
            <person name="Ovreas L."/>
            <person name="Rohde M."/>
            <person name="Galperin M.Y."/>
            <person name="Jogler C."/>
        </authorList>
    </citation>
    <scope>NUCLEOTIDE SEQUENCE [LARGE SCALE GENOMIC DNA]</scope>
    <source>
        <strain evidence="3 4">UC8</strain>
    </source>
</reference>
<protein>
    <submittedName>
        <fullName evidence="3">BON domain protein</fullName>
    </submittedName>
</protein>
<accession>A0A5B9R306</accession>
<dbReference type="InterPro" id="IPR007055">
    <property type="entry name" value="BON_dom"/>
</dbReference>
<organism evidence="3 4">
    <name type="scientific">Roseimaritima ulvae</name>
    <dbReference type="NCBI Taxonomy" id="980254"/>
    <lineage>
        <taxon>Bacteria</taxon>
        <taxon>Pseudomonadati</taxon>
        <taxon>Planctomycetota</taxon>
        <taxon>Planctomycetia</taxon>
        <taxon>Pirellulales</taxon>
        <taxon>Pirellulaceae</taxon>
        <taxon>Roseimaritima</taxon>
    </lineage>
</organism>